<reference evidence="2 3" key="1">
    <citation type="submission" date="2015-01" db="EMBL/GenBank/DDBJ databases">
        <title>The Genome Sequence of Exophiala spinifera CBS89968.</title>
        <authorList>
            <consortium name="The Broad Institute Genomics Platform"/>
            <person name="Cuomo C."/>
            <person name="de Hoog S."/>
            <person name="Gorbushina A."/>
            <person name="Stielow B."/>
            <person name="Teixiera M."/>
            <person name="Abouelleil A."/>
            <person name="Chapman S.B."/>
            <person name="Priest M."/>
            <person name="Young S.K."/>
            <person name="Wortman J."/>
            <person name="Nusbaum C."/>
            <person name="Birren B."/>
        </authorList>
    </citation>
    <scope>NUCLEOTIDE SEQUENCE [LARGE SCALE GENOMIC DNA]</scope>
    <source>
        <strain evidence="2 3">CBS 89968</strain>
    </source>
</reference>
<name>A0A0D1Y603_9EURO</name>
<dbReference type="AlphaFoldDB" id="A0A0D1Y603"/>
<dbReference type="OrthoDB" id="2129688at2759"/>
<proteinExistence type="predicted"/>
<dbReference type="HOGENOM" id="CLU_024519_3_0_1"/>
<dbReference type="VEuPathDB" id="FungiDB:PV08_11293"/>
<evidence type="ECO:0008006" key="4">
    <source>
        <dbReference type="Google" id="ProtNLM"/>
    </source>
</evidence>
<keyword evidence="3" id="KW-1185">Reference proteome</keyword>
<feature type="compositionally biased region" description="Low complexity" evidence="1">
    <location>
        <begin position="441"/>
        <end position="455"/>
    </location>
</feature>
<organism evidence="2 3">
    <name type="scientific">Exophiala spinifera</name>
    <dbReference type="NCBI Taxonomy" id="91928"/>
    <lineage>
        <taxon>Eukaryota</taxon>
        <taxon>Fungi</taxon>
        <taxon>Dikarya</taxon>
        <taxon>Ascomycota</taxon>
        <taxon>Pezizomycotina</taxon>
        <taxon>Eurotiomycetes</taxon>
        <taxon>Chaetothyriomycetidae</taxon>
        <taxon>Chaetothyriales</taxon>
        <taxon>Herpotrichiellaceae</taxon>
        <taxon>Exophiala</taxon>
    </lineage>
</organism>
<feature type="compositionally biased region" description="Acidic residues" evidence="1">
    <location>
        <begin position="477"/>
        <end position="493"/>
    </location>
</feature>
<feature type="compositionally biased region" description="Low complexity" evidence="1">
    <location>
        <begin position="388"/>
        <end position="412"/>
    </location>
</feature>
<dbReference type="EMBL" id="KN847500">
    <property type="protein sequence ID" value="KIW10331.1"/>
    <property type="molecule type" value="Genomic_DNA"/>
</dbReference>
<feature type="region of interest" description="Disordered" evidence="1">
    <location>
        <begin position="441"/>
        <end position="514"/>
    </location>
</feature>
<accession>A0A0D1Y603</accession>
<evidence type="ECO:0000313" key="3">
    <source>
        <dbReference type="Proteomes" id="UP000053328"/>
    </source>
</evidence>
<protein>
    <recommendedName>
        <fullName evidence="4">BTB domain-containing protein</fullName>
    </recommendedName>
</protein>
<evidence type="ECO:0000313" key="2">
    <source>
        <dbReference type="EMBL" id="KIW10331.1"/>
    </source>
</evidence>
<dbReference type="GeneID" id="27338376"/>
<evidence type="ECO:0000256" key="1">
    <source>
        <dbReference type="SAM" id="MobiDB-lite"/>
    </source>
</evidence>
<dbReference type="RefSeq" id="XP_016230547.1">
    <property type="nucleotide sequence ID" value="XM_016385603.1"/>
</dbReference>
<dbReference type="PANTHER" id="PTHR38119:SF2">
    <property type="entry name" value="TRANSCRIPTION FACTOR DOMAIN-CONTAINING PROTEIN"/>
    <property type="match status" value="1"/>
</dbReference>
<dbReference type="PANTHER" id="PTHR38119">
    <property type="entry name" value="BTB DOMAIN-CONTAINING PROTEIN-RELATED"/>
    <property type="match status" value="1"/>
</dbReference>
<sequence length="568" mass="62513">MAGSSTQAFPKFGDGDVLLIISTTQYYKLHSQVLSTHSQWFAEQIAAKPAPRLNAQARRENAAAYRFELQAVPVGEGPGRFIRIDVNESGRSPRSSLPMMPNFENGKVESMTNQCWDWLFGVFYNREPRFDDGSLASVLTCVMGLIEVAESVNAIDQVRDIVDLALMRQDAVLWTSIMGNPVVWIELGRRVRSPAIYREAAIHLIGQWGMIADEDKDRIGGDIRAVLDRKAEELALAKEAIEMRILGHYPAFMTRTAAEKPGRPSYSGDIYMWMSVCFFRQWFAQNISDDRTRRAPDGGLNFYSALHEGGGAYLTHLDFKTFHQYFPMSIKACHVLEANMGVLKEDVKQFVSELMEERTHLKRAEHPITWLTCARVGKEDMPWFPEASTSRPGSGSVPSSSSSSSSSAARLGATRRRQDEELRKLYDALSHENEAMLMAAAAGQSQQTQQAQQHANKSANTGRQQQRGKKRARVYSSDDEGYEDDENENENGDDVVQSLEFPDDAGVDPAGAGAAAIGGPTGSIVGDMGGLAACSSSTAGGDELFGHGDGSGMFLPEGTVDFMGQDEY</sequence>
<feature type="region of interest" description="Disordered" evidence="1">
    <location>
        <begin position="384"/>
        <end position="418"/>
    </location>
</feature>
<dbReference type="Proteomes" id="UP000053328">
    <property type="component" value="Unassembled WGS sequence"/>
</dbReference>
<dbReference type="STRING" id="91928.A0A0D1Y603"/>
<gene>
    <name evidence="2" type="ORF">PV08_11293</name>
</gene>